<evidence type="ECO:0000313" key="15">
    <source>
        <dbReference type="Proteomes" id="UP000574067"/>
    </source>
</evidence>
<dbReference type="SFLD" id="SFLDG00002">
    <property type="entry name" value="C1.7:_P-type_atpase_like"/>
    <property type="match status" value="1"/>
</dbReference>
<dbReference type="AlphaFoldDB" id="A0A848FFT8"/>
<evidence type="ECO:0000256" key="10">
    <source>
        <dbReference type="ARBA" id="ARBA00023136"/>
    </source>
</evidence>
<dbReference type="Gene3D" id="3.40.50.1000">
    <property type="entry name" value="HAD superfamily/HAD-like"/>
    <property type="match status" value="1"/>
</dbReference>
<keyword evidence="6" id="KW-0067">ATP-binding</keyword>
<dbReference type="PROSITE" id="PS00154">
    <property type="entry name" value="ATPASE_E1_E2"/>
    <property type="match status" value="1"/>
</dbReference>
<dbReference type="Pfam" id="PF00122">
    <property type="entry name" value="E1-E2_ATPase"/>
    <property type="match status" value="1"/>
</dbReference>
<evidence type="ECO:0000256" key="6">
    <source>
        <dbReference type="ARBA" id="ARBA00022840"/>
    </source>
</evidence>
<dbReference type="InterPro" id="IPR008250">
    <property type="entry name" value="ATPase_P-typ_transduc_dom_A_sf"/>
</dbReference>
<dbReference type="GO" id="GO:0036376">
    <property type="term" value="P:sodium ion export across plasma membrane"/>
    <property type="evidence" value="ECO:0007669"/>
    <property type="project" value="TreeGrafter"/>
</dbReference>
<dbReference type="InterPro" id="IPR006068">
    <property type="entry name" value="ATPase_P-typ_cation-transptr_C"/>
</dbReference>
<dbReference type="InterPro" id="IPR059000">
    <property type="entry name" value="ATPase_P-type_domA"/>
</dbReference>
<feature type="transmembrane region" description="Helical" evidence="12">
    <location>
        <begin position="307"/>
        <end position="332"/>
    </location>
</feature>
<dbReference type="InterPro" id="IPR023214">
    <property type="entry name" value="HAD_sf"/>
</dbReference>
<comment type="subcellular location">
    <subcellularLocation>
        <location evidence="1">Endomembrane system</location>
        <topology evidence="1">Multi-pass membrane protein</topology>
    </subcellularLocation>
</comment>
<feature type="transmembrane region" description="Helical" evidence="12">
    <location>
        <begin position="903"/>
        <end position="922"/>
    </location>
</feature>
<proteinExistence type="inferred from homology"/>
<protein>
    <submittedName>
        <fullName evidence="14">Cation-transporting P-type ATPase</fullName>
    </submittedName>
</protein>
<comment type="similarity">
    <text evidence="2">Belongs to the cation transport ATPase (P-type) (TC 3.A.3) family. Type IIA subfamily.</text>
</comment>
<keyword evidence="4 12" id="KW-0812">Transmembrane</keyword>
<evidence type="ECO:0000256" key="8">
    <source>
        <dbReference type="ARBA" id="ARBA00022967"/>
    </source>
</evidence>
<dbReference type="Pfam" id="PF08282">
    <property type="entry name" value="Hydrolase_3"/>
    <property type="match status" value="1"/>
</dbReference>
<feature type="transmembrane region" description="Helical" evidence="12">
    <location>
        <begin position="116"/>
        <end position="132"/>
    </location>
</feature>
<dbReference type="InterPro" id="IPR050510">
    <property type="entry name" value="Cation_transp_ATPase_P-type"/>
</dbReference>
<dbReference type="PRINTS" id="PR00120">
    <property type="entry name" value="HATPASE"/>
</dbReference>
<feature type="transmembrane region" description="Helical" evidence="12">
    <location>
        <begin position="804"/>
        <end position="823"/>
    </location>
</feature>
<evidence type="ECO:0000256" key="11">
    <source>
        <dbReference type="SAM" id="MobiDB-lite"/>
    </source>
</evidence>
<dbReference type="SUPFAM" id="SSF81660">
    <property type="entry name" value="Metal cation-transporting ATPase, ATP-binding domain N"/>
    <property type="match status" value="1"/>
</dbReference>
<name>A0A848FFT8_9BURK</name>
<evidence type="ECO:0000256" key="2">
    <source>
        <dbReference type="ARBA" id="ARBA00005675"/>
    </source>
</evidence>
<dbReference type="GO" id="GO:0012505">
    <property type="term" value="C:endomembrane system"/>
    <property type="evidence" value="ECO:0007669"/>
    <property type="project" value="UniProtKB-SubCell"/>
</dbReference>
<feature type="transmembrane region" description="Helical" evidence="12">
    <location>
        <begin position="764"/>
        <end position="783"/>
    </location>
</feature>
<evidence type="ECO:0000256" key="9">
    <source>
        <dbReference type="ARBA" id="ARBA00022989"/>
    </source>
</evidence>
<dbReference type="SFLD" id="SFLDS00003">
    <property type="entry name" value="Haloacid_Dehalogenase"/>
    <property type="match status" value="1"/>
</dbReference>
<dbReference type="PANTHER" id="PTHR43294">
    <property type="entry name" value="SODIUM/POTASSIUM-TRANSPORTING ATPASE SUBUNIT ALPHA"/>
    <property type="match status" value="1"/>
</dbReference>
<dbReference type="PRINTS" id="PR00119">
    <property type="entry name" value="CATATPASE"/>
</dbReference>
<evidence type="ECO:0000256" key="7">
    <source>
        <dbReference type="ARBA" id="ARBA00022842"/>
    </source>
</evidence>
<feature type="transmembrane region" description="Helical" evidence="12">
    <location>
        <begin position="280"/>
        <end position="301"/>
    </location>
</feature>
<dbReference type="NCBIfam" id="TIGR01494">
    <property type="entry name" value="ATPase_P-type"/>
    <property type="match status" value="3"/>
</dbReference>
<dbReference type="SUPFAM" id="SSF81653">
    <property type="entry name" value="Calcium ATPase, transduction domain A"/>
    <property type="match status" value="1"/>
</dbReference>
<dbReference type="PANTHER" id="PTHR43294:SF20">
    <property type="entry name" value="P-TYPE ATPASE"/>
    <property type="match status" value="1"/>
</dbReference>
<keyword evidence="10 12" id="KW-0472">Membrane</keyword>
<evidence type="ECO:0000256" key="1">
    <source>
        <dbReference type="ARBA" id="ARBA00004127"/>
    </source>
</evidence>
<dbReference type="InterPro" id="IPR023299">
    <property type="entry name" value="ATPase_P-typ_cyto_dom_N"/>
</dbReference>
<evidence type="ECO:0000256" key="5">
    <source>
        <dbReference type="ARBA" id="ARBA00022741"/>
    </source>
</evidence>
<dbReference type="SUPFAM" id="SSF81665">
    <property type="entry name" value="Calcium ATPase, transmembrane domain M"/>
    <property type="match status" value="1"/>
</dbReference>
<keyword evidence="9 12" id="KW-1133">Transmembrane helix</keyword>
<dbReference type="GO" id="GO:0005391">
    <property type="term" value="F:P-type sodium:potassium-exchanging transporter activity"/>
    <property type="evidence" value="ECO:0007669"/>
    <property type="project" value="TreeGrafter"/>
</dbReference>
<dbReference type="GO" id="GO:1902600">
    <property type="term" value="P:proton transmembrane transport"/>
    <property type="evidence" value="ECO:0007669"/>
    <property type="project" value="TreeGrafter"/>
</dbReference>
<evidence type="ECO:0000256" key="4">
    <source>
        <dbReference type="ARBA" id="ARBA00022692"/>
    </source>
</evidence>
<dbReference type="GO" id="GO:0005886">
    <property type="term" value="C:plasma membrane"/>
    <property type="evidence" value="ECO:0007669"/>
    <property type="project" value="TreeGrafter"/>
</dbReference>
<keyword evidence="8" id="KW-1278">Translocase</keyword>
<keyword evidence="3" id="KW-0597">Phosphoprotein</keyword>
<dbReference type="RefSeq" id="WP_169162019.1">
    <property type="nucleotide sequence ID" value="NZ_JABBFW010000015.1"/>
</dbReference>
<dbReference type="Pfam" id="PF00690">
    <property type="entry name" value="Cation_ATPase_N"/>
    <property type="match status" value="1"/>
</dbReference>
<dbReference type="InterPro" id="IPR018303">
    <property type="entry name" value="ATPase_P-typ_P_site"/>
</dbReference>
<evidence type="ECO:0000259" key="13">
    <source>
        <dbReference type="SMART" id="SM00831"/>
    </source>
</evidence>
<gene>
    <name evidence="14" type="ORF">HHL10_19240</name>
</gene>
<feature type="transmembrane region" description="Helical" evidence="12">
    <location>
        <begin position="835"/>
        <end position="853"/>
    </location>
</feature>
<dbReference type="SMART" id="SM00831">
    <property type="entry name" value="Cation_ATPase_N"/>
    <property type="match status" value="1"/>
</dbReference>
<dbReference type="InterPro" id="IPR044492">
    <property type="entry name" value="P_typ_ATPase_HD_dom"/>
</dbReference>
<dbReference type="Pfam" id="PF00689">
    <property type="entry name" value="Cation_ATPase_C"/>
    <property type="match status" value="1"/>
</dbReference>
<dbReference type="Proteomes" id="UP000574067">
    <property type="component" value="Unassembled WGS sequence"/>
</dbReference>
<dbReference type="SFLD" id="SFLDF00027">
    <property type="entry name" value="p-type_atpase"/>
    <property type="match status" value="1"/>
</dbReference>
<sequence>MSLHEIDPVTRASSAPPPAREHEPGRASRASGSGAQGVAWHAADADAVLAALQSGPHGLSQAEAARRLAANGPNRMPEAEAPSLLLRLARQFNNLLLQILMASALVTGLMGHWVDSAVIGAVVLLNAVIGFVQEGKAEKALQAIRHLLSPHAVVLRDGRQHDVAAADLVVGDIVLLASGDSLPADVRLLQARGCRIDESALTGESVPVDKAPEAVADHAAIGDRQCMGYAGTLLTQGQARAVVVATGADTEIGRIGRMLAAVEEGTTPLLQKMAVFSRQLTFVILGVAVLLFTFGTLVRGLPVSDTFMAAVGLAVAAIPEGLPAILTITLAIGVQRMARRHAVIRRLPAVEALGSVTVICSDKTGTLTRNEMTVQQVICAGRTLEVEGAGYAPQGAIKLDGSALDPAGLAERAPAAARLAVAAALCNDASVHESEGRWLLAGDPTEGALLTLAMKAGLNPAELRIERPRLELIPFESEYRYMATLHAGAGPGPAAEAFVKGAPERVLAMCAAQLGPQGREEPLDLAWWQAQVEAQARAGRRVLALAWRAFPEARRDIDHGDIAAGLTLLGLVAIIDPPREEAVRAVARCAEAGIRVVMITGDHGVTASAIAAQLGMGENLQAVTGPEIEAVDDAALRRVVADTRVFARASPEHKLRLVRALQARGEVVAMTGDGVNDAPALKQADVGVAMGMKGTEAAKQAGAMVLADDNFASIAHAVEEGRTVYDNLKKTVSFLLPINGGESLTLLLAVLLGVALPILPAQVLWVNMVSSVALAMVLAFEPTEADVMRRPPRPSGEPLLSRFLVWRIVLVSALFLAGVFGMYEWMVRQGADVEAARTAAVNTLVCMEVFYLFSVRYLKARSFTLQGVRGTPRVLLAVAGVFALQLLFTYAPFMQALFHTEALAPAVGLRIVAVGVALLVALELEKALLRRLGALD</sequence>
<dbReference type="FunFam" id="2.70.150.10:FF:000160">
    <property type="entry name" value="Sarcoplasmic/endoplasmic reticulum calcium ATPase 1"/>
    <property type="match status" value="1"/>
</dbReference>
<evidence type="ECO:0000256" key="3">
    <source>
        <dbReference type="ARBA" id="ARBA00022553"/>
    </source>
</evidence>
<dbReference type="GO" id="GO:0006883">
    <property type="term" value="P:intracellular sodium ion homeostasis"/>
    <property type="evidence" value="ECO:0007669"/>
    <property type="project" value="TreeGrafter"/>
</dbReference>
<dbReference type="InterPro" id="IPR023298">
    <property type="entry name" value="ATPase_P-typ_TM_dom_sf"/>
</dbReference>
<evidence type="ECO:0000256" key="12">
    <source>
        <dbReference type="SAM" id="Phobius"/>
    </source>
</evidence>
<feature type="transmembrane region" description="Helical" evidence="12">
    <location>
        <begin position="734"/>
        <end position="758"/>
    </location>
</feature>
<comment type="caution">
    <text evidence="14">The sequence shown here is derived from an EMBL/GenBank/DDBJ whole genome shotgun (WGS) entry which is preliminary data.</text>
</comment>
<feature type="region of interest" description="Disordered" evidence="11">
    <location>
        <begin position="1"/>
        <end position="35"/>
    </location>
</feature>
<organism evidence="14 15">
    <name type="scientific">Azohydromonas caseinilytica</name>
    <dbReference type="NCBI Taxonomy" id="2728836"/>
    <lineage>
        <taxon>Bacteria</taxon>
        <taxon>Pseudomonadati</taxon>
        <taxon>Pseudomonadota</taxon>
        <taxon>Betaproteobacteria</taxon>
        <taxon>Burkholderiales</taxon>
        <taxon>Sphaerotilaceae</taxon>
        <taxon>Azohydromonas</taxon>
    </lineage>
</organism>
<dbReference type="Gene3D" id="3.40.1110.10">
    <property type="entry name" value="Calcium-transporting ATPase, cytoplasmic domain N"/>
    <property type="match status" value="1"/>
</dbReference>
<dbReference type="InterPro" id="IPR036412">
    <property type="entry name" value="HAD-like_sf"/>
</dbReference>
<dbReference type="GO" id="GO:0030007">
    <property type="term" value="P:intracellular potassium ion homeostasis"/>
    <property type="evidence" value="ECO:0007669"/>
    <property type="project" value="TreeGrafter"/>
</dbReference>
<dbReference type="SUPFAM" id="SSF56784">
    <property type="entry name" value="HAD-like"/>
    <property type="match status" value="1"/>
</dbReference>
<dbReference type="InterPro" id="IPR004014">
    <property type="entry name" value="ATPase_P-typ_cation-transptr_N"/>
</dbReference>
<reference evidence="14 15" key="1">
    <citation type="submission" date="2020-04" db="EMBL/GenBank/DDBJ databases">
        <title>Azohydromonas sp. isolated from soil.</title>
        <authorList>
            <person name="Dahal R.H."/>
        </authorList>
    </citation>
    <scope>NUCLEOTIDE SEQUENCE [LARGE SCALE GENOMIC DNA]</scope>
    <source>
        <strain evidence="14 15">G-1-1-14</strain>
    </source>
</reference>
<dbReference type="Gene3D" id="2.70.150.10">
    <property type="entry name" value="Calcium-transporting ATPase, cytoplasmic transduction domain A"/>
    <property type="match status" value="1"/>
</dbReference>
<keyword evidence="7" id="KW-0460">Magnesium</keyword>
<dbReference type="EMBL" id="JABBFW010000015">
    <property type="protein sequence ID" value="NML17113.1"/>
    <property type="molecule type" value="Genomic_DNA"/>
</dbReference>
<dbReference type="InterPro" id="IPR001757">
    <property type="entry name" value="P_typ_ATPase"/>
</dbReference>
<dbReference type="FunFam" id="3.40.50.1000:FF:000001">
    <property type="entry name" value="Phospholipid-transporting ATPase IC"/>
    <property type="match status" value="1"/>
</dbReference>
<evidence type="ECO:0000313" key="14">
    <source>
        <dbReference type="EMBL" id="NML17113.1"/>
    </source>
</evidence>
<dbReference type="Gene3D" id="1.20.1110.10">
    <property type="entry name" value="Calcium-transporting ATPase, transmembrane domain"/>
    <property type="match status" value="1"/>
</dbReference>
<feature type="domain" description="Cation-transporting P-type ATPase N-terminal" evidence="13">
    <location>
        <begin position="39"/>
        <end position="112"/>
    </location>
</feature>
<dbReference type="Pfam" id="PF13246">
    <property type="entry name" value="Cation_ATPase"/>
    <property type="match status" value="1"/>
</dbReference>
<keyword evidence="15" id="KW-1185">Reference proteome</keyword>
<dbReference type="GO" id="GO:1990573">
    <property type="term" value="P:potassium ion import across plasma membrane"/>
    <property type="evidence" value="ECO:0007669"/>
    <property type="project" value="TreeGrafter"/>
</dbReference>
<dbReference type="CDD" id="cd02080">
    <property type="entry name" value="P-type_ATPase_cation"/>
    <property type="match status" value="1"/>
</dbReference>
<accession>A0A848FFT8</accession>
<dbReference type="GO" id="GO:0005524">
    <property type="term" value="F:ATP binding"/>
    <property type="evidence" value="ECO:0007669"/>
    <property type="project" value="UniProtKB-KW"/>
</dbReference>
<dbReference type="GO" id="GO:0016887">
    <property type="term" value="F:ATP hydrolysis activity"/>
    <property type="evidence" value="ECO:0007669"/>
    <property type="project" value="InterPro"/>
</dbReference>
<feature type="transmembrane region" description="Helical" evidence="12">
    <location>
        <begin position="874"/>
        <end position="891"/>
    </location>
</feature>
<keyword evidence="5" id="KW-0547">Nucleotide-binding</keyword>